<dbReference type="SFLD" id="SFLDG00002">
    <property type="entry name" value="C1.7:_P-type_atpase_like"/>
    <property type="match status" value="1"/>
</dbReference>
<evidence type="ECO:0000313" key="13">
    <source>
        <dbReference type="Proteomes" id="UP000077177"/>
    </source>
</evidence>
<dbReference type="Gene3D" id="3.40.1110.10">
    <property type="entry name" value="Calcium-transporting ATPase, cytoplasmic domain N"/>
    <property type="match status" value="1"/>
</dbReference>
<dbReference type="SUPFAM" id="SSF81660">
    <property type="entry name" value="Metal cation-transporting ATPase, ATP-binding domain N"/>
    <property type="match status" value="1"/>
</dbReference>
<dbReference type="InterPro" id="IPR023214">
    <property type="entry name" value="HAD_sf"/>
</dbReference>
<dbReference type="EMBL" id="CP011390">
    <property type="protein sequence ID" value="ANE49577.1"/>
    <property type="molecule type" value="Genomic_DNA"/>
</dbReference>
<dbReference type="InterPro" id="IPR044492">
    <property type="entry name" value="P_typ_ATPase_HD_dom"/>
</dbReference>
<dbReference type="InterPro" id="IPR036412">
    <property type="entry name" value="HAD-like_sf"/>
</dbReference>
<keyword evidence="6 8" id="KW-1133">Transmembrane helix</keyword>
<evidence type="ECO:0000256" key="1">
    <source>
        <dbReference type="ARBA" id="ARBA00004141"/>
    </source>
</evidence>
<feature type="domain" description="P-type ATPase A" evidence="9">
    <location>
        <begin position="95"/>
        <end position="195"/>
    </location>
</feature>
<feature type="transmembrane region" description="Helical" evidence="8">
    <location>
        <begin position="697"/>
        <end position="715"/>
    </location>
</feature>
<reference evidence="12 13" key="2">
    <citation type="journal article" date="2016" name="Int. J. Syst. Evol. Microbiol.">
        <title>Flavisolibacter tropicus sp. nov., isolated from tropical soil.</title>
        <authorList>
            <person name="Lee J.J."/>
            <person name="Kang M.S."/>
            <person name="Kim G.S."/>
            <person name="Lee C.S."/>
            <person name="Lim S."/>
            <person name="Lee J."/>
            <person name="Roh S.H."/>
            <person name="Kang H."/>
            <person name="Ha J.M."/>
            <person name="Bae S."/>
            <person name="Jung H.Y."/>
            <person name="Kim M.K."/>
        </authorList>
    </citation>
    <scope>NUCLEOTIDE SEQUENCE [LARGE SCALE GENOMIC DNA]</scope>
    <source>
        <strain evidence="12 13">LCS9</strain>
    </source>
</reference>
<dbReference type="PATRIC" id="fig|1492898.3.peg.595"/>
<protein>
    <recommendedName>
        <fullName evidence="14">Haloacid dehalogenase</fullName>
    </recommendedName>
</protein>
<evidence type="ECO:0000256" key="7">
    <source>
        <dbReference type="ARBA" id="ARBA00023136"/>
    </source>
</evidence>
<feature type="domain" description="Cation-transporting P-type ATPase C-terminal" evidence="10">
    <location>
        <begin position="647"/>
        <end position="817"/>
    </location>
</feature>
<evidence type="ECO:0000256" key="5">
    <source>
        <dbReference type="ARBA" id="ARBA00022967"/>
    </source>
</evidence>
<evidence type="ECO:0000259" key="10">
    <source>
        <dbReference type="Pfam" id="PF00689"/>
    </source>
</evidence>
<dbReference type="InterPro" id="IPR023298">
    <property type="entry name" value="ATPase_P-typ_TM_dom_sf"/>
</dbReference>
<name>A0A172TS07_9BACT</name>
<dbReference type="Gene3D" id="3.40.50.1000">
    <property type="entry name" value="HAD superfamily/HAD-like"/>
    <property type="match status" value="1"/>
</dbReference>
<feature type="transmembrane region" description="Helical" evidence="8">
    <location>
        <begin position="236"/>
        <end position="253"/>
    </location>
</feature>
<dbReference type="InterPro" id="IPR001757">
    <property type="entry name" value="P_typ_ATPase"/>
</dbReference>
<keyword evidence="13" id="KW-1185">Reference proteome</keyword>
<dbReference type="PANTHER" id="PTHR42861">
    <property type="entry name" value="CALCIUM-TRANSPORTING ATPASE"/>
    <property type="match status" value="1"/>
</dbReference>
<evidence type="ECO:0000256" key="4">
    <source>
        <dbReference type="ARBA" id="ARBA00022840"/>
    </source>
</evidence>
<dbReference type="InterPro" id="IPR004014">
    <property type="entry name" value="ATPase_P-typ_cation-transptr_N"/>
</dbReference>
<dbReference type="PROSITE" id="PS00154">
    <property type="entry name" value="ATPASE_E1_E2"/>
    <property type="match status" value="1"/>
</dbReference>
<dbReference type="Gene3D" id="2.70.150.10">
    <property type="entry name" value="Calcium-transporting ATPase, cytoplasmic transduction domain A"/>
    <property type="match status" value="1"/>
</dbReference>
<feature type="transmembrane region" description="Helical" evidence="8">
    <location>
        <begin position="765"/>
        <end position="784"/>
    </location>
</feature>
<evidence type="ECO:0000259" key="9">
    <source>
        <dbReference type="Pfam" id="PF00122"/>
    </source>
</evidence>
<dbReference type="Proteomes" id="UP000077177">
    <property type="component" value="Chromosome"/>
</dbReference>
<sequence length="823" mass="92161">MGGLQGLTKADAEKLQQQYGKNTFQMEGKNQLWDTIVNTIKEPMFLMLLAACLLYFLLQEYKEGWMMIAAMSIVSGISLYQEGKSNKALTALRDLTEPKVFVIRDGKELQVDTAELVPGDIVRLEEGNKVPADATILQQNDLTINEAVITGESLPAIKENNQMVFQGTTVNTGGAFISVIAIGNETKLGKLGKLVTSYSEQKTNLRNSIDQLVRFLSGFGIFAFIAIFLMNYFSGVHIIASLLFALTLAMAVLPEEIPVAYTSFMALGAYRLSRKGIITRKPQTLEHLGRVSVICMDKTGTITENKMSVRHVYNHHSSQLTELEMRPLKKDEALRVLTYAVLASETIPFDEMEKAILRGYGALSNDIHCEPIVYEYPLQGRPPMMTHVYKNAGHFIVAAKGGLERIMEVCQLPETIKTQTNTLSMQLAREGYRILGVASAIYPDKVMPAHQDDFPWQFEGFISLYDPPRKDAPLLMKQFYKAGIDLKLLTGDLAETAATIAQQVGIKKQGKIYTGEEIMEMTDNELEFQIKRNNIFARMFPEAKIRVVEALKKSGEIVTMIGDGVNDGPAIKAAHIGIAMGKSGTEVAHQAADLVLTDDAIGKMIAAIEQGRRIFSNLNKAIRYIVSIHIPILLTASIPLLLGWKYPNLFTPIHIIFLELIMGPTCSIFFEREPLEPQLMQQKPNAFPSKMFKKDELMISITQGLIITAGLFILYQSYAPQYSLETVRTILFTTLLISNIGLTYVNRSFKEPFYVTMRYRNNLAFPILILSLTFLTCIHAIPYLRLLFGFTSIRMVDIFICTGVGIMSVAWFEIYKMNLNEIE</sequence>
<feature type="transmembrane region" description="Helical" evidence="8">
    <location>
        <begin position="621"/>
        <end position="643"/>
    </location>
</feature>
<dbReference type="SFLD" id="SFLDS00003">
    <property type="entry name" value="Haloacid_Dehalogenase"/>
    <property type="match status" value="1"/>
</dbReference>
<dbReference type="SUPFAM" id="SSF81653">
    <property type="entry name" value="Calcium ATPase, transduction domain A"/>
    <property type="match status" value="1"/>
</dbReference>
<dbReference type="InterPro" id="IPR006068">
    <property type="entry name" value="ATPase_P-typ_cation-transptr_C"/>
</dbReference>
<proteinExistence type="predicted"/>
<dbReference type="OrthoDB" id="9770315at2"/>
<dbReference type="KEGG" id="fla:SY85_02725"/>
<dbReference type="InterPro" id="IPR018303">
    <property type="entry name" value="ATPase_P-typ_P_site"/>
</dbReference>
<comment type="subcellular location">
    <subcellularLocation>
        <location evidence="1">Membrane</location>
        <topology evidence="1">Multi-pass membrane protein</topology>
    </subcellularLocation>
</comment>
<feature type="transmembrane region" description="Helical" evidence="8">
    <location>
        <begin position="796"/>
        <end position="815"/>
    </location>
</feature>
<dbReference type="SUPFAM" id="SSF56784">
    <property type="entry name" value="HAD-like"/>
    <property type="match status" value="1"/>
</dbReference>
<keyword evidence="5" id="KW-1278">Translocase</keyword>
<dbReference type="GO" id="GO:0005524">
    <property type="term" value="F:ATP binding"/>
    <property type="evidence" value="ECO:0007669"/>
    <property type="project" value="UniProtKB-KW"/>
</dbReference>
<dbReference type="PRINTS" id="PR00119">
    <property type="entry name" value="CATATPASE"/>
</dbReference>
<dbReference type="Pfam" id="PF00690">
    <property type="entry name" value="Cation_ATPase_N"/>
    <property type="match status" value="1"/>
</dbReference>
<feature type="transmembrane region" description="Helical" evidence="8">
    <location>
        <begin position="649"/>
        <end position="670"/>
    </location>
</feature>
<evidence type="ECO:0000256" key="8">
    <source>
        <dbReference type="SAM" id="Phobius"/>
    </source>
</evidence>
<dbReference type="Gene3D" id="1.20.1110.10">
    <property type="entry name" value="Calcium-transporting ATPase, transmembrane domain"/>
    <property type="match status" value="1"/>
</dbReference>
<evidence type="ECO:0000313" key="12">
    <source>
        <dbReference type="EMBL" id="ANE49577.1"/>
    </source>
</evidence>
<dbReference type="STRING" id="1492898.SY85_02725"/>
<evidence type="ECO:0000256" key="2">
    <source>
        <dbReference type="ARBA" id="ARBA00022692"/>
    </source>
</evidence>
<feature type="transmembrane region" description="Helical" evidence="8">
    <location>
        <begin position="727"/>
        <end position="745"/>
    </location>
</feature>
<reference evidence="13" key="1">
    <citation type="submission" date="2015-01" db="EMBL/GenBank/DDBJ databases">
        <title>Flavisolibacter sp./LCS9/ whole genome sequencing.</title>
        <authorList>
            <person name="Kim M.K."/>
            <person name="Srinivasan S."/>
            <person name="Lee J.-J."/>
        </authorList>
    </citation>
    <scope>NUCLEOTIDE SEQUENCE [LARGE SCALE GENOMIC DNA]</scope>
    <source>
        <strain evidence="13">LCS9</strain>
    </source>
</reference>
<evidence type="ECO:0008006" key="14">
    <source>
        <dbReference type="Google" id="ProtNLM"/>
    </source>
</evidence>
<keyword evidence="7 8" id="KW-0472">Membrane</keyword>
<feature type="transmembrane region" description="Helical" evidence="8">
    <location>
        <begin position="39"/>
        <end position="58"/>
    </location>
</feature>
<evidence type="ECO:0000256" key="6">
    <source>
        <dbReference type="ARBA" id="ARBA00022989"/>
    </source>
</evidence>
<keyword evidence="2 8" id="KW-0812">Transmembrane</keyword>
<dbReference type="InterPro" id="IPR023299">
    <property type="entry name" value="ATPase_P-typ_cyto_dom_N"/>
</dbReference>
<feature type="domain" description="Cation-transporting P-type ATPase N-terminal" evidence="11">
    <location>
        <begin position="5"/>
        <end position="53"/>
    </location>
</feature>
<dbReference type="PRINTS" id="PR00120">
    <property type="entry name" value="HATPASE"/>
</dbReference>
<gene>
    <name evidence="12" type="ORF">SY85_02725</name>
</gene>
<dbReference type="SUPFAM" id="SSF81665">
    <property type="entry name" value="Calcium ATPase, transmembrane domain M"/>
    <property type="match status" value="1"/>
</dbReference>
<dbReference type="SFLD" id="SFLDF00027">
    <property type="entry name" value="p-type_atpase"/>
    <property type="match status" value="1"/>
</dbReference>
<feature type="transmembrane region" description="Helical" evidence="8">
    <location>
        <begin position="212"/>
        <end position="230"/>
    </location>
</feature>
<dbReference type="PROSITE" id="PS01229">
    <property type="entry name" value="COF_2"/>
    <property type="match status" value="1"/>
</dbReference>
<keyword evidence="3" id="KW-0547">Nucleotide-binding</keyword>
<dbReference type="GO" id="GO:0016020">
    <property type="term" value="C:membrane"/>
    <property type="evidence" value="ECO:0007669"/>
    <property type="project" value="UniProtKB-SubCell"/>
</dbReference>
<dbReference type="Pfam" id="PF00122">
    <property type="entry name" value="E1-E2_ATPase"/>
    <property type="match status" value="1"/>
</dbReference>
<evidence type="ECO:0000256" key="3">
    <source>
        <dbReference type="ARBA" id="ARBA00022741"/>
    </source>
</evidence>
<dbReference type="Pfam" id="PF00702">
    <property type="entry name" value="Hydrolase"/>
    <property type="match status" value="1"/>
</dbReference>
<keyword evidence="4" id="KW-0067">ATP-binding</keyword>
<dbReference type="GO" id="GO:0016887">
    <property type="term" value="F:ATP hydrolysis activity"/>
    <property type="evidence" value="ECO:0007669"/>
    <property type="project" value="InterPro"/>
</dbReference>
<organism evidence="12 13">
    <name type="scientific">Flavisolibacter tropicus</name>
    <dbReference type="NCBI Taxonomy" id="1492898"/>
    <lineage>
        <taxon>Bacteria</taxon>
        <taxon>Pseudomonadati</taxon>
        <taxon>Bacteroidota</taxon>
        <taxon>Chitinophagia</taxon>
        <taxon>Chitinophagales</taxon>
        <taxon>Chitinophagaceae</taxon>
        <taxon>Flavisolibacter</taxon>
    </lineage>
</organism>
<dbReference type="InterPro" id="IPR008250">
    <property type="entry name" value="ATPase_P-typ_transduc_dom_A_sf"/>
</dbReference>
<dbReference type="InterPro" id="IPR059000">
    <property type="entry name" value="ATPase_P-type_domA"/>
</dbReference>
<dbReference type="AlphaFoldDB" id="A0A172TS07"/>
<dbReference type="RefSeq" id="WP_066401693.1">
    <property type="nucleotide sequence ID" value="NZ_CP011390.1"/>
</dbReference>
<dbReference type="NCBIfam" id="TIGR01494">
    <property type="entry name" value="ATPase_P-type"/>
    <property type="match status" value="2"/>
</dbReference>
<accession>A0A172TS07</accession>
<evidence type="ECO:0000259" key="11">
    <source>
        <dbReference type="Pfam" id="PF00690"/>
    </source>
</evidence>
<dbReference type="Pfam" id="PF00689">
    <property type="entry name" value="Cation_ATPase_C"/>
    <property type="match status" value="1"/>
</dbReference>